<dbReference type="GO" id="GO:0016788">
    <property type="term" value="F:hydrolase activity, acting on ester bonds"/>
    <property type="evidence" value="ECO:0007669"/>
    <property type="project" value="InterPro"/>
</dbReference>
<name>A0A6G1HN76_9PEZI</name>
<feature type="chain" id="PRO_5026311192" description="Carbohydrate esterase family 16 protein" evidence="2">
    <location>
        <begin position="17"/>
        <end position="348"/>
    </location>
</feature>
<sequence length="348" mass="37838">MRIAALLLTAVTLASATQIVVEDEVAASCGSWPGWAGIRTLFIFGNSYTAMGFETSGTAPNAQNPFGNPPYPGWTSANNQPVWPGYLTMRYNASKILAYNLAYGGATVDGTLIKSYVPTVASVGDQVEKSFLPLYAQNKSLWAPESSLFAIWIGVNDVGNSYWGKNSSLIDAVFTRYSNLLGELYAAGARNFVFLDVPPLQRTPLTKAGPKEGIPLEEAAVKDWNKRLGAMVDTLRKRSGVTAWIVSSYTIFDKAMDNPAAYKQTAGLKDTGSFCEAYGKGTPKPDTKLADCKYKVNEYFWYNNLHPSTAVHDAVAAEVARALKSIPASTGVCRYADSFGGRRRRVRM</sequence>
<dbReference type="Pfam" id="PF00657">
    <property type="entry name" value="Lipase_GDSL"/>
    <property type="match status" value="1"/>
</dbReference>
<feature type="signal peptide" evidence="2">
    <location>
        <begin position="1"/>
        <end position="16"/>
    </location>
</feature>
<dbReference type="Gene3D" id="3.40.50.1110">
    <property type="entry name" value="SGNH hydrolase"/>
    <property type="match status" value="1"/>
</dbReference>
<evidence type="ECO:0000313" key="3">
    <source>
        <dbReference type="EMBL" id="KAF2397470.1"/>
    </source>
</evidence>
<accession>A0A6G1HN76</accession>
<dbReference type="AlphaFoldDB" id="A0A6G1HN76"/>
<dbReference type="CDD" id="cd01846">
    <property type="entry name" value="fatty_acyltransferase_like"/>
    <property type="match status" value="1"/>
</dbReference>
<evidence type="ECO:0000256" key="1">
    <source>
        <dbReference type="ARBA" id="ARBA00022801"/>
    </source>
</evidence>
<dbReference type="InterPro" id="IPR036514">
    <property type="entry name" value="SGNH_hydro_sf"/>
</dbReference>
<dbReference type="InterPro" id="IPR001087">
    <property type="entry name" value="GDSL"/>
</dbReference>
<reference evidence="3" key="1">
    <citation type="journal article" date="2020" name="Stud. Mycol.">
        <title>101 Dothideomycetes genomes: a test case for predicting lifestyles and emergence of pathogens.</title>
        <authorList>
            <person name="Haridas S."/>
            <person name="Albert R."/>
            <person name="Binder M."/>
            <person name="Bloem J."/>
            <person name="Labutti K."/>
            <person name="Salamov A."/>
            <person name="Andreopoulos B."/>
            <person name="Baker S."/>
            <person name="Barry K."/>
            <person name="Bills G."/>
            <person name="Bluhm B."/>
            <person name="Cannon C."/>
            <person name="Castanera R."/>
            <person name="Culley D."/>
            <person name="Daum C."/>
            <person name="Ezra D."/>
            <person name="Gonzalez J."/>
            <person name="Henrissat B."/>
            <person name="Kuo A."/>
            <person name="Liang C."/>
            <person name="Lipzen A."/>
            <person name="Lutzoni F."/>
            <person name="Magnuson J."/>
            <person name="Mondo S."/>
            <person name="Nolan M."/>
            <person name="Ohm R."/>
            <person name="Pangilinan J."/>
            <person name="Park H.-J."/>
            <person name="Ramirez L."/>
            <person name="Alfaro M."/>
            <person name="Sun H."/>
            <person name="Tritt A."/>
            <person name="Yoshinaga Y."/>
            <person name="Zwiers L.-H."/>
            <person name="Turgeon B."/>
            <person name="Goodwin S."/>
            <person name="Spatafora J."/>
            <person name="Crous P."/>
            <person name="Grigoriev I."/>
        </authorList>
    </citation>
    <scope>NUCLEOTIDE SEQUENCE</scope>
    <source>
        <strain evidence="3">CBS 262.69</strain>
    </source>
</reference>
<evidence type="ECO:0000256" key="2">
    <source>
        <dbReference type="SAM" id="SignalP"/>
    </source>
</evidence>
<keyword evidence="4" id="KW-1185">Reference proteome</keyword>
<evidence type="ECO:0000313" key="4">
    <source>
        <dbReference type="Proteomes" id="UP000799640"/>
    </source>
</evidence>
<gene>
    <name evidence="3" type="ORF">EJ06DRAFT_481860</name>
</gene>
<organism evidence="3 4">
    <name type="scientific">Trichodelitschia bisporula</name>
    <dbReference type="NCBI Taxonomy" id="703511"/>
    <lineage>
        <taxon>Eukaryota</taxon>
        <taxon>Fungi</taxon>
        <taxon>Dikarya</taxon>
        <taxon>Ascomycota</taxon>
        <taxon>Pezizomycotina</taxon>
        <taxon>Dothideomycetes</taxon>
        <taxon>Dothideomycetes incertae sedis</taxon>
        <taxon>Phaeotrichales</taxon>
        <taxon>Phaeotrichaceae</taxon>
        <taxon>Trichodelitschia</taxon>
    </lineage>
</organism>
<protein>
    <recommendedName>
        <fullName evidence="5">Carbohydrate esterase family 16 protein</fullName>
    </recommendedName>
</protein>
<dbReference type="EMBL" id="ML996703">
    <property type="protein sequence ID" value="KAF2397470.1"/>
    <property type="molecule type" value="Genomic_DNA"/>
</dbReference>
<evidence type="ECO:0008006" key="5">
    <source>
        <dbReference type="Google" id="ProtNLM"/>
    </source>
</evidence>
<dbReference type="OrthoDB" id="1600564at2759"/>
<dbReference type="PANTHER" id="PTHR45648:SF22">
    <property type="entry name" value="GDSL LIPASE_ACYLHYDROLASE FAMILY PROTEIN (AFU_ORTHOLOGUE AFUA_4G14700)"/>
    <property type="match status" value="1"/>
</dbReference>
<dbReference type="PANTHER" id="PTHR45648">
    <property type="entry name" value="GDSL LIPASE/ACYLHYDROLASE FAMILY PROTEIN (AFU_ORTHOLOGUE AFUA_4G14700)"/>
    <property type="match status" value="1"/>
</dbReference>
<keyword evidence="2" id="KW-0732">Signal</keyword>
<keyword evidence="1" id="KW-0378">Hydrolase</keyword>
<dbReference type="Proteomes" id="UP000799640">
    <property type="component" value="Unassembled WGS sequence"/>
</dbReference>
<dbReference type="SUPFAM" id="SSF52266">
    <property type="entry name" value="SGNH hydrolase"/>
    <property type="match status" value="1"/>
</dbReference>
<dbReference type="InterPro" id="IPR051058">
    <property type="entry name" value="GDSL_Est/Lipase"/>
</dbReference>
<proteinExistence type="predicted"/>